<evidence type="ECO:0000259" key="7">
    <source>
        <dbReference type="Pfam" id="PF00892"/>
    </source>
</evidence>
<dbReference type="HOGENOM" id="CLU_033863_9_3_7"/>
<dbReference type="PANTHER" id="PTHR42920">
    <property type="entry name" value="OS03G0707200 PROTEIN-RELATED"/>
    <property type="match status" value="1"/>
</dbReference>
<keyword evidence="4 6" id="KW-1133">Transmembrane helix</keyword>
<dbReference type="AlphaFoldDB" id="F3Z3G7"/>
<dbReference type="RefSeq" id="WP_014261139.1">
    <property type="nucleotide sequence ID" value="NC_016629.1"/>
</dbReference>
<feature type="domain" description="EamA" evidence="7">
    <location>
        <begin position="4"/>
        <end position="137"/>
    </location>
</feature>
<sequence length="298" mass="32300">MWQGTFFSLLSGIAFGLLGVLAKLGYAQNMPVGLVLQCRFLFGAAFMFLFLLGWRRRLLRLDLPGLAMVAAIGMVLYYAQSSFFFHSVEHIPVSTTVLILYGYPVTVTLLSVVLYKLRLTRLLVLSLILVSAGCGLICYDAFLRELNPTGLLYAFGALGCFTIYLLLVQKVMQGRHPLSVSFYMILFTGLSFLLLQGPGTLASLRMSNLPIALGLGFIPTALAITLLFLAIERIGSAHAAIFSSSEPVAALVAAHLILGEPIVTLQVMGMLLILAGVILPNLKTAVILRRSRAVSRSG</sequence>
<feature type="transmembrane region" description="Helical" evidence="6">
    <location>
        <begin position="180"/>
        <end position="197"/>
    </location>
</feature>
<dbReference type="InterPro" id="IPR037185">
    <property type="entry name" value="EmrE-like"/>
</dbReference>
<dbReference type="PANTHER" id="PTHR42920:SF11">
    <property type="entry name" value="INNER MEMBRANE PROTEIN YTFF"/>
    <property type="match status" value="1"/>
</dbReference>
<evidence type="ECO:0000256" key="6">
    <source>
        <dbReference type="SAM" id="Phobius"/>
    </source>
</evidence>
<evidence type="ECO:0000256" key="2">
    <source>
        <dbReference type="ARBA" id="ARBA00022475"/>
    </source>
</evidence>
<dbReference type="STRING" id="690850.Desaf_3214"/>
<keyword evidence="5 6" id="KW-0472">Membrane</keyword>
<evidence type="ECO:0000256" key="5">
    <source>
        <dbReference type="ARBA" id="ARBA00023136"/>
    </source>
</evidence>
<evidence type="ECO:0000256" key="4">
    <source>
        <dbReference type="ARBA" id="ARBA00022989"/>
    </source>
</evidence>
<dbReference type="Gene3D" id="1.10.3730.20">
    <property type="match status" value="1"/>
</dbReference>
<keyword evidence="2" id="KW-1003">Cell membrane</keyword>
<evidence type="ECO:0000256" key="3">
    <source>
        <dbReference type="ARBA" id="ARBA00022692"/>
    </source>
</evidence>
<dbReference type="SUPFAM" id="SSF103481">
    <property type="entry name" value="Multidrug resistance efflux transporter EmrE"/>
    <property type="match status" value="2"/>
</dbReference>
<dbReference type="InterPro" id="IPR051258">
    <property type="entry name" value="Diverse_Substrate_Transporter"/>
</dbReference>
<dbReference type="Proteomes" id="UP000007844">
    <property type="component" value="Chromosome"/>
</dbReference>
<comment type="subcellular location">
    <subcellularLocation>
        <location evidence="1">Cell membrane</location>
        <topology evidence="1">Multi-pass membrane protein</topology>
    </subcellularLocation>
</comment>
<keyword evidence="9" id="KW-1185">Reference proteome</keyword>
<feature type="transmembrane region" description="Helical" evidence="6">
    <location>
        <begin position="149"/>
        <end position="168"/>
    </location>
</feature>
<feature type="transmembrane region" description="Helical" evidence="6">
    <location>
        <begin position="61"/>
        <end position="79"/>
    </location>
</feature>
<proteinExistence type="predicted"/>
<evidence type="ECO:0000256" key="1">
    <source>
        <dbReference type="ARBA" id="ARBA00004651"/>
    </source>
</evidence>
<organism evidence="8 9">
    <name type="scientific">Desulfocurvibacter africanus subsp. africanus str. Walvis Bay</name>
    <dbReference type="NCBI Taxonomy" id="690850"/>
    <lineage>
        <taxon>Bacteria</taxon>
        <taxon>Pseudomonadati</taxon>
        <taxon>Thermodesulfobacteriota</taxon>
        <taxon>Desulfovibrionia</taxon>
        <taxon>Desulfovibrionales</taxon>
        <taxon>Desulfovibrionaceae</taxon>
        <taxon>Desulfocurvibacter</taxon>
    </lineage>
</organism>
<dbReference type="KEGG" id="daf:Desaf_3214"/>
<gene>
    <name evidence="8" type="ORF">Desaf_3214</name>
</gene>
<name>F3Z3G7_DESAF</name>
<dbReference type="Pfam" id="PF00892">
    <property type="entry name" value="EamA"/>
    <property type="match status" value="2"/>
</dbReference>
<dbReference type="eggNOG" id="COG0697">
    <property type="taxonomic scope" value="Bacteria"/>
</dbReference>
<reference evidence="8 9" key="1">
    <citation type="journal article" date="2011" name="J. Bacteriol.">
        <title>Genome sequence of the mercury-methylating and pleomorphic Desulfovibrio africanus Strain Walvis Bay.</title>
        <authorList>
            <person name="Brown S.D."/>
            <person name="Wall J.D."/>
            <person name="Kucken A.M."/>
            <person name="Gilmour C.C."/>
            <person name="Podar M."/>
            <person name="Brandt C.C."/>
            <person name="Teshima H."/>
            <person name="Detter J.C."/>
            <person name="Han C.S."/>
            <person name="Land M.L."/>
            <person name="Lucas S."/>
            <person name="Han J."/>
            <person name="Pennacchio L."/>
            <person name="Nolan M."/>
            <person name="Pitluck S."/>
            <person name="Woyke T."/>
            <person name="Goodwin L."/>
            <person name="Palumbo A.V."/>
            <person name="Elias D.A."/>
        </authorList>
    </citation>
    <scope>NUCLEOTIDE SEQUENCE [LARGE SCALE GENOMIC DNA]</scope>
    <source>
        <strain evidence="8 9">Walvis Bay</strain>
    </source>
</reference>
<feature type="transmembrane region" description="Helical" evidence="6">
    <location>
        <begin position="32"/>
        <end position="54"/>
    </location>
</feature>
<accession>F3Z3G7</accession>
<feature type="domain" description="EamA" evidence="7">
    <location>
        <begin position="149"/>
        <end position="279"/>
    </location>
</feature>
<dbReference type="EMBL" id="CP003221">
    <property type="protein sequence ID" value="EGJ51507.1"/>
    <property type="molecule type" value="Genomic_DNA"/>
</dbReference>
<evidence type="ECO:0000313" key="9">
    <source>
        <dbReference type="Proteomes" id="UP000007844"/>
    </source>
</evidence>
<protein>
    <recommendedName>
        <fullName evidence="7">EamA domain-containing protein</fullName>
    </recommendedName>
</protein>
<feature type="transmembrane region" description="Helical" evidence="6">
    <location>
        <begin position="263"/>
        <end position="282"/>
    </location>
</feature>
<evidence type="ECO:0000313" key="8">
    <source>
        <dbReference type="EMBL" id="EGJ51507.1"/>
    </source>
</evidence>
<feature type="transmembrane region" description="Helical" evidence="6">
    <location>
        <begin position="237"/>
        <end position="257"/>
    </location>
</feature>
<keyword evidence="3 6" id="KW-0812">Transmembrane</keyword>
<feature type="transmembrane region" description="Helical" evidence="6">
    <location>
        <begin position="91"/>
        <end position="115"/>
    </location>
</feature>
<dbReference type="GO" id="GO:0005886">
    <property type="term" value="C:plasma membrane"/>
    <property type="evidence" value="ECO:0007669"/>
    <property type="project" value="UniProtKB-SubCell"/>
</dbReference>
<dbReference type="InterPro" id="IPR000620">
    <property type="entry name" value="EamA_dom"/>
</dbReference>
<feature type="transmembrane region" description="Helical" evidence="6">
    <location>
        <begin position="209"/>
        <end position="230"/>
    </location>
</feature>
<feature type="transmembrane region" description="Helical" evidence="6">
    <location>
        <begin position="122"/>
        <end position="143"/>
    </location>
</feature>